<keyword evidence="4 8" id="KW-0949">S-adenosyl-L-methionine</keyword>
<dbReference type="CDD" id="cd01335">
    <property type="entry name" value="Radical_SAM"/>
    <property type="match status" value="1"/>
</dbReference>
<dbReference type="SUPFAM" id="SSF102114">
    <property type="entry name" value="Radical SAM enzymes"/>
    <property type="match status" value="1"/>
</dbReference>
<dbReference type="PANTHER" id="PTHR43837">
    <property type="entry name" value="RIBOSOMAL PROTEIN S12 METHYLTHIOTRANSFERASE RIMO"/>
    <property type="match status" value="1"/>
</dbReference>
<protein>
    <recommendedName>
        <fullName evidence="8">Ribosomal protein uS12 methylthiotransferase RimO</fullName>
        <shortName evidence="8">uS12 MTTase</shortName>
        <shortName evidence="8">uS12 methylthiotransferase</shortName>
        <ecNumber evidence="8">2.8.4.4</ecNumber>
    </recommendedName>
    <alternativeName>
        <fullName evidence="8">Ribosomal protein uS12 (aspartate-C(3))-methylthiotransferase</fullName>
    </alternativeName>
    <alternativeName>
        <fullName evidence="8">Ribosome maturation factor RimO</fullName>
    </alternativeName>
</protein>
<evidence type="ECO:0000256" key="1">
    <source>
        <dbReference type="ARBA" id="ARBA00022485"/>
    </source>
</evidence>
<evidence type="ECO:0000313" key="12">
    <source>
        <dbReference type="EMBL" id="MDG3587165.1"/>
    </source>
</evidence>
<evidence type="ECO:0000259" key="9">
    <source>
        <dbReference type="PROSITE" id="PS50926"/>
    </source>
</evidence>
<dbReference type="HAMAP" id="MF_01865">
    <property type="entry name" value="MTTase_RimO"/>
    <property type="match status" value="1"/>
</dbReference>
<dbReference type="InterPro" id="IPR006638">
    <property type="entry name" value="Elp3/MiaA/NifB-like_rSAM"/>
</dbReference>
<evidence type="ECO:0000256" key="6">
    <source>
        <dbReference type="ARBA" id="ARBA00023004"/>
    </source>
</evidence>
<dbReference type="NCBIfam" id="TIGR00089">
    <property type="entry name" value="MiaB/RimO family radical SAM methylthiotransferase"/>
    <property type="match status" value="1"/>
</dbReference>
<feature type="domain" description="MTTase N-terminal" evidence="10">
    <location>
        <begin position="9"/>
        <end position="124"/>
    </location>
</feature>
<dbReference type="SFLD" id="SFLDG01082">
    <property type="entry name" value="B12-binding_domain_containing"/>
    <property type="match status" value="1"/>
</dbReference>
<dbReference type="InterPro" id="IPR013848">
    <property type="entry name" value="Methylthiotransferase_N"/>
</dbReference>
<evidence type="ECO:0000256" key="5">
    <source>
        <dbReference type="ARBA" id="ARBA00022723"/>
    </source>
</evidence>
<keyword evidence="3 8" id="KW-0808">Transferase</keyword>
<evidence type="ECO:0000259" key="10">
    <source>
        <dbReference type="PROSITE" id="PS51449"/>
    </source>
</evidence>
<dbReference type="Gene3D" id="3.80.30.20">
    <property type="entry name" value="tm_1862 like domain"/>
    <property type="match status" value="1"/>
</dbReference>
<dbReference type="SFLD" id="SFLDS00029">
    <property type="entry name" value="Radical_SAM"/>
    <property type="match status" value="1"/>
</dbReference>
<dbReference type="RefSeq" id="WP_277901124.1">
    <property type="nucleotide sequence ID" value="NZ_JAPMUA010000006.1"/>
</dbReference>
<dbReference type="InterPro" id="IPR002792">
    <property type="entry name" value="TRAM_dom"/>
</dbReference>
<dbReference type="Gene3D" id="2.40.50.140">
    <property type="entry name" value="Nucleic acid-binding proteins"/>
    <property type="match status" value="1"/>
</dbReference>
<dbReference type="PROSITE" id="PS51449">
    <property type="entry name" value="MTTASE_N"/>
    <property type="match status" value="1"/>
</dbReference>
<proteinExistence type="inferred from homology"/>
<dbReference type="EMBL" id="JAPMUA010000006">
    <property type="protein sequence ID" value="MDG3587165.1"/>
    <property type="molecule type" value="Genomic_DNA"/>
</dbReference>
<comment type="similarity">
    <text evidence="8">Belongs to the methylthiotransferase family. RimO subfamily.</text>
</comment>
<dbReference type="InterPro" id="IPR005839">
    <property type="entry name" value="Methylthiotransferase"/>
</dbReference>
<reference evidence="12" key="1">
    <citation type="submission" date="2022-11" db="EMBL/GenBank/DDBJ databases">
        <title>High-quality draft genome sequence of Galbibacter sp. strain CMA-7.</title>
        <authorList>
            <person name="Wei L."/>
            <person name="Dong C."/>
            <person name="Shao Z."/>
        </authorList>
    </citation>
    <scope>NUCLEOTIDE SEQUENCE</scope>
    <source>
        <strain evidence="12">CMA-7</strain>
    </source>
</reference>
<comment type="function">
    <text evidence="8">Catalyzes the methylthiolation of an aspartic acid residue of ribosomal protein uS12.</text>
</comment>
<sequence length="434" mass="49612">MRTKSLKKNKINVVTLGCSKNVYDSEVLMGQLKASGKEVAHEDDGNVVVINTCGFINNAKEESVNTILEFLQKKEQGEVDKVFVTGCLSERYKPDLQKEIPDVDQYFGTTELPSLLKALGADYKHELIGERLTTTPKNYAYLKIAEGCDRPCSFCAIPLMRGKHKSTPVEALVKEAQNLADNGVKELVLIAQDLTYYGLDLYKKRALADLLKELVKVEGIEWIRLHYAFPTGFPMDVLEVMKQEPKICNYIDIPLQHISDAILKSMRRGTTYEKTTRLLRDFRKAVPEMAIRTTLIVGYPGETEEDFQILKNWVKEMRFERLGCFTYSHEENTHAYNLEDNVPEEVKQQRASEIMDIQSQISWELNQEKVGKTFRCVIDRKEGNYFVGRTEFDSPDVDNEVLVDASQYYLKTGEFAEIFIEEAGDFDLYGKPVV</sequence>
<dbReference type="GO" id="GO:0005840">
    <property type="term" value="C:ribosome"/>
    <property type="evidence" value="ECO:0007669"/>
    <property type="project" value="UniProtKB-KW"/>
</dbReference>
<dbReference type="SMART" id="SM00729">
    <property type="entry name" value="Elp3"/>
    <property type="match status" value="1"/>
</dbReference>
<comment type="subcellular location">
    <subcellularLocation>
        <location evidence="8">Cytoplasm</location>
    </subcellularLocation>
</comment>
<feature type="domain" description="TRAM" evidence="9">
    <location>
        <begin position="367"/>
        <end position="434"/>
    </location>
</feature>
<dbReference type="InterPro" id="IPR007197">
    <property type="entry name" value="rSAM"/>
</dbReference>
<dbReference type="InterPro" id="IPR023404">
    <property type="entry name" value="rSAM_horseshoe"/>
</dbReference>
<dbReference type="GO" id="GO:0103039">
    <property type="term" value="F:protein methylthiotransferase activity"/>
    <property type="evidence" value="ECO:0007669"/>
    <property type="project" value="UniProtKB-EC"/>
</dbReference>
<organism evidence="12 13">
    <name type="scientific">Galbibacter pacificus</name>
    <dbReference type="NCBI Taxonomy" id="2996052"/>
    <lineage>
        <taxon>Bacteria</taxon>
        <taxon>Pseudomonadati</taxon>
        <taxon>Bacteroidota</taxon>
        <taxon>Flavobacteriia</taxon>
        <taxon>Flavobacteriales</taxon>
        <taxon>Flavobacteriaceae</taxon>
        <taxon>Galbibacter</taxon>
    </lineage>
</organism>
<dbReference type="InterPro" id="IPR012340">
    <property type="entry name" value="NA-bd_OB-fold"/>
</dbReference>
<dbReference type="PROSITE" id="PS51918">
    <property type="entry name" value="RADICAL_SAM"/>
    <property type="match status" value="1"/>
</dbReference>
<feature type="binding site" evidence="8">
    <location>
        <position position="18"/>
    </location>
    <ligand>
        <name>[4Fe-4S] cluster</name>
        <dbReference type="ChEBI" id="CHEBI:49883"/>
        <label>1</label>
    </ligand>
</feature>
<keyword evidence="13" id="KW-1185">Reference proteome</keyword>
<feature type="binding site" evidence="8">
    <location>
        <position position="148"/>
    </location>
    <ligand>
        <name>[4Fe-4S] cluster</name>
        <dbReference type="ChEBI" id="CHEBI:49883"/>
        <label>2</label>
        <note>4Fe-4S-S-AdoMet</note>
    </ligand>
</feature>
<gene>
    <name evidence="8 12" type="primary">rimO</name>
    <name evidence="12" type="ORF">OSR52_14920</name>
</gene>
<feature type="binding site" evidence="8">
    <location>
        <position position="53"/>
    </location>
    <ligand>
        <name>[4Fe-4S] cluster</name>
        <dbReference type="ChEBI" id="CHEBI:49883"/>
        <label>1</label>
    </ligand>
</feature>
<keyword evidence="6 8" id="KW-0408">Iron</keyword>
<feature type="domain" description="Radical SAM core" evidence="11">
    <location>
        <begin position="134"/>
        <end position="365"/>
    </location>
</feature>
<dbReference type="InterPro" id="IPR005840">
    <property type="entry name" value="Ribosomal_uS12_MeSTrfase_RimO"/>
</dbReference>
<comment type="caution">
    <text evidence="12">The sequence shown here is derived from an EMBL/GenBank/DDBJ whole genome shotgun (WGS) entry which is preliminary data.</text>
</comment>
<feature type="binding site" evidence="8">
    <location>
        <position position="155"/>
    </location>
    <ligand>
        <name>[4Fe-4S] cluster</name>
        <dbReference type="ChEBI" id="CHEBI:49883"/>
        <label>2</label>
        <note>4Fe-4S-S-AdoMet</note>
    </ligand>
</feature>
<dbReference type="InterPro" id="IPR038135">
    <property type="entry name" value="Methylthiotransferase_N_sf"/>
</dbReference>
<keyword evidence="5 8" id="KW-0479">Metal-binding</keyword>
<dbReference type="InterPro" id="IPR020612">
    <property type="entry name" value="Methylthiotransferase_CS"/>
</dbReference>
<dbReference type="EC" id="2.8.4.4" evidence="8"/>
<dbReference type="InterPro" id="IPR058240">
    <property type="entry name" value="rSAM_sf"/>
</dbReference>
<evidence type="ECO:0000256" key="2">
    <source>
        <dbReference type="ARBA" id="ARBA00022490"/>
    </source>
</evidence>
<dbReference type="Pfam" id="PF18693">
    <property type="entry name" value="TRAM_2"/>
    <property type="match status" value="1"/>
</dbReference>
<dbReference type="PANTHER" id="PTHR43837:SF1">
    <property type="entry name" value="RIBOSOMAL PROTEIN US12 METHYLTHIOTRANSFERASE RIMO"/>
    <property type="match status" value="1"/>
</dbReference>
<accession>A0ABT6FV70</accession>
<keyword evidence="2 8" id="KW-0963">Cytoplasm</keyword>
<dbReference type="SFLD" id="SFLDG01061">
    <property type="entry name" value="methylthiotransferase"/>
    <property type="match status" value="1"/>
</dbReference>
<keyword evidence="12" id="KW-0689">Ribosomal protein</keyword>
<keyword evidence="1 8" id="KW-0004">4Fe-4S</keyword>
<evidence type="ECO:0000256" key="3">
    <source>
        <dbReference type="ARBA" id="ARBA00022679"/>
    </source>
</evidence>
<dbReference type="PROSITE" id="PS50926">
    <property type="entry name" value="TRAM"/>
    <property type="match status" value="1"/>
</dbReference>
<dbReference type="Pfam" id="PF04055">
    <property type="entry name" value="Radical_SAM"/>
    <property type="match status" value="1"/>
</dbReference>
<dbReference type="Proteomes" id="UP001153642">
    <property type="component" value="Unassembled WGS sequence"/>
</dbReference>
<dbReference type="Gene3D" id="3.40.50.12160">
    <property type="entry name" value="Methylthiotransferase, N-terminal domain"/>
    <property type="match status" value="1"/>
</dbReference>
<feature type="binding site" evidence="8">
    <location>
        <position position="87"/>
    </location>
    <ligand>
        <name>[4Fe-4S] cluster</name>
        <dbReference type="ChEBI" id="CHEBI:49883"/>
        <label>1</label>
    </ligand>
</feature>
<dbReference type="NCBIfam" id="TIGR01125">
    <property type="entry name" value="30S ribosomal protein S12 methylthiotransferase RimO"/>
    <property type="match status" value="1"/>
</dbReference>
<comment type="catalytic activity">
    <reaction evidence="8">
        <text>L-aspartate(89)-[ribosomal protein uS12]-hydrogen + (sulfur carrier)-SH + AH2 + 2 S-adenosyl-L-methionine = 3-methylsulfanyl-L-aspartate(89)-[ribosomal protein uS12]-hydrogen + (sulfur carrier)-H + 5'-deoxyadenosine + L-methionine + A + S-adenosyl-L-homocysteine + 2 H(+)</text>
        <dbReference type="Rhea" id="RHEA:37087"/>
        <dbReference type="Rhea" id="RHEA-COMP:10460"/>
        <dbReference type="Rhea" id="RHEA-COMP:10461"/>
        <dbReference type="Rhea" id="RHEA-COMP:14737"/>
        <dbReference type="Rhea" id="RHEA-COMP:14739"/>
        <dbReference type="ChEBI" id="CHEBI:13193"/>
        <dbReference type="ChEBI" id="CHEBI:15378"/>
        <dbReference type="ChEBI" id="CHEBI:17319"/>
        <dbReference type="ChEBI" id="CHEBI:17499"/>
        <dbReference type="ChEBI" id="CHEBI:29917"/>
        <dbReference type="ChEBI" id="CHEBI:29961"/>
        <dbReference type="ChEBI" id="CHEBI:57844"/>
        <dbReference type="ChEBI" id="CHEBI:57856"/>
        <dbReference type="ChEBI" id="CHEBI:59789"/>
        <dbReference type="ChEBI" id="CHEBI:64428"/>
        <dbReference type="ChEBI" id="CHEBI:73599"/>
        <dbReference type="EC" id="2.8.4.4"/>
    </reaction>
</comment>
<feature type="binding site" evidence="8">
    <location>
        <position position="152"/>
    </location>
    <ligand>
        <name>[4Fe-4S] cluster</name>
        <dbReference type="ChEBI" id="CHEBI:49883"/>
        <label>2</label>
        <note>4Fe-4S-S-AdoMet</note>
    </ligand>
</feature>
<evidence type="ECO:0000313" key="13">
    <source>
        <dbReference type="Proteomes" id="UP001153642"/>
    </source>
</evidence>
<name>A0ABT6FV70_9FLAO</name>
<evidence type="ECO:0000256" key="7">
    <source>
        <dbReference type="ARBA" id="ARBA00023014"/>
    </source>
</evidence>
<dbReference type="Pfam" id="PF00919">
    <property type="entry name" value="UPF0004"/>
    <property type="match status" value="1"/>
</dbReference>
<evidence type="ECO:0000256" key="8">
    <source>
        <dbReference type="HAMAP-Rule" id="MF_01865"/>
    </source>
</evidence>
<keyword evidence="7 8" id="KW-0411">Iron-sulfur</keyword>
<keyword evidence="12" id="KW-0687">Ribonucleoprotein</keyword>
<dbReference type="SFLD" id="SFLDF00274">
    <property type="entry name" value="ribosomal_protein_S12_methylth"/>
    <property type="match status" value="1"/>
</dbReference>
<dbReference type="PROSITE" id="PS01278">
    <property type="entry name" value="MTTASE_RADICAL"/>
    <property type="match status" value="1"/>
</dbReference>
<evidence type="ECO:0000256" key="4">
    <source>
        <dbReference type="ARBA" id="ARBA00022691"/>
    </source>
</evidence>
<comment type="cofactor">
    <cofactor evidence="8">
        <name>[4Fe-4S] cluster</name>
        <dbReference type="ChEBI" id="CHEBI:49883"/>
    </cofactor>
    <text evidence="8">Binds 2 [4Fe-4S] clusters. One cluster is coordinated with 3 cysteines and an exchangeable S-adenosyl-L-methionine.</text>
</comment>
<evidence type="ECO:0000259" key="11">
    <source>
        <dbReference type="PROSITE" id="PS51918"/>
    </source>
</evidence>